<evidence type="ECO:0000313" key="11">
    <source>
        <dbReference type="Proteomes" id="UP000051236"/>
    </source>
</evidence>
<organism evidence="10 11">
    <name type="scientific">Agrilactobacillus composti DSM 18527 = JCM 14202</name>
    <dbReference type="NCBI Taxonomy" id="1423734"/>
    <lineage>
        <taxon>Bacteria</taxon>
        <taxon>Bacillati</taxon>
        <taxon>Bacillota</taxon>
        <taxon>Bacilli</taxon>
        <taxon>Lactobacillales</taxon>
        <taxon>Lactobacillaceae</taxon>
        <taxon>Agrilactobacillus</taxon>
    </lineage>
</organism>
<keyword evidence="11" id="KW-1185">Reference proteome</keyword>
<sequence>MGFFDSKRRHKTKKVKKEPLEMMKPWQRYRAQKSQGNQSRPVGKVLPNLSEIRRKNLIKNLTIVLVPLLLLLFFLLYYISPVSKVGEVDVQGMHLIPEQKVIDNSGIKASDHILQLIFSKKNINQKIKKNMPGIKKVSFNVHNLNHIVFNVQEYQRIGYLNRGNHYYSVLSNGIILTEPISKPVGNLPVLENFKEGQKLNLLIKAFNALPTSIHNDISEIHLTGSKINPYQIRLYMNDNNEVVADLRTMQTKLIRYPTYAKALKTKGVVDLEVGAFAYPFPKSGKK</sequence>
<dbReference type="Pfam" id="PF08478">
    <property type="entry name" value="POTRA_1"/>
    <property type="match status" value="1"/>
</dbReference>
<evidence type="ECO:0000256" key="6">
    <source>
        <dbReference type="ARBA" id="ARBA00023136"/>
    </source>
</evidence>
<keyword evidence="7 8" id="KW-0131">Cell cycle</keyword>
<dbReference type="AlphaFoldDB" id="X0QK99"/>
<comment type="similarity">
    <text evidence="8">Belongs to the FtsQ/DivIB family. DivIB subfamily.</text>
</comment>
<dbReference type="Gene3D" id="3.40.50.10960">
    <property type="match status" value="1"/>
</dbReference>
<proteinExistence type="inferred from homology"/>
<dbReference type="Pfam" id="PF03799">
    <property type="entry name" value="FtsQ_DivIB_C"/>
    <property type="match status" value="1"/>
</dbReference>
<name>X0QK99_9LACO</name>
<dbReference type="InterPro" id="IPR005548">
    <property type="entry name" value="Cell_div_FtsQ/DivIB_C"/>
</dbReference>
<evidence type="ECO:0000256" key="1">
    <source>
        <dbReference type="ARBA" id="ARBA00004370"/>
    </source>
</evidence>
<feature type="transmembrane region" description="Helical" evidence="8">
    <location>
        <begin position="61"/>
        <end position="79"/>
    </location>
</feature>
<gene>
    <name evidence="8" type="primary">divIB</name>
    <name evidence="10" type="ORF">FC83_GL002522</name>
</gene>
<dbReference type="HAMAP" id="MF_00912">
    <property type="entry name" value="DivIB"/>
    <property type="match status" value="1"/>
</dbReference>
<evidence type="ECO:0000256" key="4">
    <source>
        <dbReference type="ARBA" id="ARBA00022692"/>
    </source>
</evidence>
<comment type="function">
    <text evidence="8">Cell division protein that may be involved in stabilizing or promoting the assembly of the division complex.</text>
</comment>
<dbReference type="EMBL" id="AZGA01000002">
    <property type="protein sequence ID" value="KRM36648.1"/>
    <property type="molecule type" value="Genomic_DNA"/>
</dbReference>
<reference evidence="10 11" key="1">
    <citation type="journal article" date="2015" name="Genome Announc.">
        <title>Expanding the biotechnology potential of lactobacilli through comparative genomics of 213 strains and associated genera.</title>
        <authorList>
            <person name="Sun Z."/>
            <person name="Harris H.M."/>
            <person name="McCann A."/>
            <person name="Guo C."/>
            <person name="Argimon S."/>
            <person name="Zhang W."/>
            <person name="Yang X."/>
            <person name="Jeffery I.B."/>
            <person name="Cooney J.C."/>
            <person name="Kagawa T.F."/>
            <person name="Liu W."/>
            <person name="Song Y."/>
            <person name="Salvetti E."/>
            <person name="Wrobel A."/>
            <person name="Rasinkangas P."/>
            <person name="Parkhill J."/>
            <person name="Rea M.C."/>
            <person name="O'Sullivan O."/>
            <person name="Ritari J."/>
            <person name="Douillard F.P."/>
            <person name="Paul Ross R."/>
            <person name="Yang R."/>
            <person name="Briner A.E."/>
            <person name="Felis G.E."/>
            <person name="de Vos W.M."/>
            <person name="Barrangou R."/>
            <person name="Klaenhammer T.R."/>
            <person name="Caufield P.W."/>
            <person name="Cui Y."/>
            <person name="Zhang H."/>
            <person name="O'Toole P.W."/>
        </authorList>
    </citation>
    <scope>NUCLEOTIDE SEQUENCE [LARGE SCALE GENOMIC DNA]</scope>
    <source>
        <strain evidence="10 11">DSM 18527</strain>
    </source>
</reference>
<dbReference type="PANTHER" id="PTHR37820:SF1">
    <property type="entry name" value="CELL DIVISION PROTEIN FTSQ"/>
    <property type="match status" value="1"/>
</dbReference>
<dbReference type="PATRIC" id="fig|1423734.3.peg.2558"/>
<dbReference type="eggNOG" id="COG1589">
    <property type="taxonomic scope" value="Bacteria"/>
</dbReference>
<keyword evidence="6 8" id="KW-0472">Membrane</keyword>
<keyword evidence="4 8" id="KW-0812">Transmembrane</keyword>
<evidence type="ECO:0000256" key="5">
    <source>
        <dbReference type="ARBA" id="ARBA00022989"/>
    </source>
</evidence>
<dbReference type="GO" id="GO:0032153">
    <property type="term" value="C:cell division site"/>
    <property type="evidence" value="ECO:0007669"/>
    <property type="project" value="UniProtKB-UniRule"/>
</dbReference>
<evidence type="ECO:0000313" key="10">
    <source>
        <dbReference type="EMBL" id="KRM36648.1"/>
    </source>
</evidence>
<evidence type="ECO:0000256" key="2">
    <source>
        <dbReference type="ARBA" id="ARBA00022475"/>
    </source>
</evidence>
<dbReference type="GO" id="GO:0005886">
    <property type="term" value="C:plasma membrane"/>
    <property type="evidence" value="ECO:0007669"/>
    <property type="project" value="UniProtKB-SubCell"/>
</dbReference>
<evidence type="ECO:0000256" key="7">
    <source>
        <dbReference type="ARBA" id="ARBA00023306"/>
    </source>
</evidence>
<evidence type="ECO:0000256" key="8">
    <source>
        <dbReference type="HAMAP-Rule" id="MF_00912"/>
    </source>
</evidence>
<dbReference type="InterPro" id="IPR034746">
    <property type="entry name" value="POTRA"/>
</dbReference>
<dbReference type="GO" id="GO:0043093">
    <property type="term" value="P:FtsZ-dependent cytokinesis"/>
    <property type="evidence" value="ECO:0007669"/>
    <property type="project" value="UniProtKB-UniRule"/>
</dbReference>
<keyword evidence="3 8" id="KW-0132">Cell division</keyword>
<dbReference type="STRING" id="1423734.FC83_GL002522"/>
<dbReference type="InterPro" id="IPR013685">
    <property type="entry name" value="POTRA_FtsQ_type"/>
</dbReference>
<comment type="subcellular location">
    <subcellularLocation>
        <location evidence="8">Cell membrane</location>
        <topology evidence="8">Single-pass type II membrane protein</topology>
    </subcellularLocation>
    <subcellularLocation>
        <location evidence="1">Membrane</location>
    </subcellularLocation>
    <text evidence="8">Localizes to the division septum.</text>
</comment>
<keyword evidence="2 8" id="KW-1003">Cell membrane</keyword>
<accession>X0QK99</accession>
<dbReference type="Proteomes" id="UP000051236">
    <property type="component" value="Unassembled WGS sequence"/>
</dbReference>
<protein>
    <recommendedName>
        <fullName evidence="8">Cell division protein DivIB</fullName>
    </recommendedName>
</protein>
<evidence type="ECO:0000259" key="9">
    <source>
        <dbReference type="PROSITE" id="PS51779"/>
    </source>
</evidence>
<keyword evidence="5 8" id="KW-1133">Transmembrane helix</keyword>
<dbReference type="InterPro" id="IPR050487">
    <property type="entry name" value="FtsQ_DivIB"/>
</dbReference>
<dbReference type="PROSITE" id="PS51779">
    <property type="entry name" value="POTRA"/>
    <property type="match status" value="1"/>
</dbReference>
<comment type="caution">
    <text evidence="10">The sequence shown here is derived from an EMBL/GenBank/DDBJ whole genome shotgun (WGS) entry which is preliminary data.</text>
</comment>
<dbReference type="PANTHER" id="PTHR37820">
    <property type="entry name" value="CELL DIVISION PROTEIN DIVIB"/>
    <property type="match status" value="1"/>
</dbReference>
<evidence type="ECO:0000256" key="3">
    <source>
        <dbReference type="ARBA" id="ARBA00022618"/>
    </source>
</evidence>
<feature type="domain" description="POTRA" evidence="9">
    <location>
        <begin position="83"/>
        <end position="154"/>
    </location>
</feature>
<dbReference type="InterPro" id="IPR026580">
    <property type="entry name" value="DivIB"/>
</dbReference>